<dbReference type="Pfam" id="PF08719">
    <property type="entry name" value="NADAR"/>
    <property type="match status" value="1"/>
</dbReference>
<name>A0AAD9JIU4_9ANNE</name>
<evidence type="ECO:0000256" key="10">
    <source>
        <dbReference type="ARBA" id="ARBA00023136"/>
    </source>
</evidence>
<evidence type="ECO:0000256" key="11">
    <source>
        <dbReference type="ARBA" id="ARBA00023180"/>
    </source>
</evidence>
<feature type="domain" description="Fucosyltransferase N-terminal" evidence="16">
    <location>
        <begin position="26"/>
        <end position="133"/>
    </location>
</feature>
<dbReference type="InterPro" id="IPR001503">
    <property type="entry name" value="Glyco_trans_10"/>
</dbReference>
<reference evidence="17" key="1">
    <citation type="journal article" date="2023" name="Mol. Biol. Evol.">
        <title>Third-Generation Sequencing Reveals the Adaptive Role of the Epigenome in Three Deep-Sea Polychaetes.</title>
        <authorList>
            <person name="Perez M."/>
            <person name="Aroh O."/>
            <person name="Sun Y."/>
            <person name="Lan Y."/>
            <person name="Juniper S.K."/>
            <person name="Young C.R."/>
            <person name="Angers B."/>
            <person name="Qian P.Y."/>
        </authorList>
    </citation>
    <scope>NUCLEOTIDE SEQUENCE</scope>
    <source>
        <strain evidence="17">P08H-3</strain>
    </source>
</reference>
<keyword evidence="6 12" id="KW-0812">Transmembrane</keyword>
<evidence type="ECO:0000256" key="9">
    <source>
        <dbReference type="ARBA" id="ARBA00023034"/>
    </source>
</evidence>
<evidence type="ECO:0000313" key="18">
    <source>
        <dbReference type="Proteomes" id="UP001208570"/>
    </source>
</evidence>
<comment type="caution">
    <text evidence="17">The sequence shown here is derived from an EMBL/GenBank/DDBJ whole genome shotgun (WGS) entry which is preliminary data.</text>
</comment>
<evidence type="ECO:0000256" key="5">
    <source>
        <dbReference type="ARBA" id="ARBA00022679"/>
    </source>
</evidence>
<dbReference type="Pfam" id="PF17039">
    <property type="entry name" value="Glyco_tran_10_N"/>
    <property type="match status" value="1"/>
</dbReference>
<dbReference type="EC" id="2.4.1.-" evidence="12"/>
<dbReference type="Gene3D" id="1.10.357.40">
    <property type="entry name" value="YbiA-like"/>
    <property type="match status" value="1"/>
</dbReference>
<dbReference type="InterPro" id="IPR012816">
    <property type="entry name" value="NADAR"/>
</dbReference>
<evidence type="ECO:0000259" key="15">
    <source>
        <dbReference type="Pfam" id="PF08719"/>
    </source>
</evidence>
<comment type="subcellular location">
    <subcellularLocation>
        <location evidence="1">Golgi apparatus membrane</location>
        <topology evidence="1">Single-pass type II membrane protein</topology>
    </subcellularLocation>
    <subcellularLocation>
        <location evidence="12">Golgi apparatus</location>
        <location evidence="12">Golgi stack membrane</location>
        <topology evidence="12">Single-pass type II membrane protein</topology>
    </subcellularLocation>
</comment>
<evidence type="ECO:0000256" key="2">
    <source>
        <dbReference type="ARBA" id="ARBA00004922"/>
    </source>
</evidence>
<organism evidence="17 18">
    <name type="scientific">Paralvinella palmiformis</name>
    <dbReference type="NCBI Taxonomy" id="53620"/>
    <lineage>
        <taxon>Eukaryota</taxon>
        <taxon>Metazoa</taxon>
        <taxon>Spiralia</taxon>
        <taxon>Lophotrochozoa</taxon>
        <taxon>Annelida</taxon>
        <taxon>Polychaeta</taxon>
        <taxon>Sedentaria</taxon>
        <taxon>Canalipalpata</taxon>
        <taxon>Terebellida</taxon>
        <taxon>Terebelliformia</taxon>
        <taxon>Alvinellidae</taxon>
        <taxon>Paralvinella</taxon>
    </lineage>
</organism>
<dbReference type="PANTHER" id="PTHR48438:SF1">
    <property type="entry name" value="ALPHA-(1,3)-FUCOSYLTRANSFERASE C-RELATED"/>
    <property type="match status" value="1"/>
</dbReference>
<evidence type="ECO:0000256" key="1">
    <source>
        <dbReference type="ARBA" id="ARBA00004323"/>
    </source>
</evidence>
<feature type="region of interest" description="Disordered" evidence="13">
    <location>
        <begin position="417"/>
        <end position="437"/>
    </location>
</feature>
<keyword evidence="5 12" id="KW-0808">Transferase</keyword>
<keyword evidence="9 12" id="KW-0333">Golgi apparatus</keyword>
<feature type="domain" description="NADAR" evidence="15">
    <location>
        <begin position="361"/>
        <end position="433"/>
    </location>
</feature>
<gene>
    <name evidence="17" type="ORF">LSH36_312g03059</name>
</gene>
<keyword evidence="11" id="KW-0325">Glycoprotein</keyword>
<dbReference type="PANTHER" id="PTHR48438">
    <property type="entry name" value="ALPHA-(1,3)-FUCOSYLTRANSFERASE C-RELATED"/>
    <property type="match status" value="1"/>
</dbReference>
<accession>A0AAD9JIU4</accession>
<dbReference type="InterPro" id="IPR038577">
    <property type="entry name" value="GT10-like_C_sf"/>
</dbReference>
<evidence type="ECO:0000256" key="7">
    <source>
        <dbReference type="ARBA" id="ARBA00022968"/>
    </source>
</evidence>
<keyword evidence="4 12" id="KW-0328">Glycosyltransferase</keyword>
<comment type="pathway">
    <text evidence="2">Protein modification; protein glycosylation.</text>
</comment>
<keyword evidence="10" id="KW-0472">Membrane</keyword>
<dbReference type="CDD" id="cd15457">
    <property type="entry name" value="NADAR"/>
    <property type="match status" value="1"/>
</dbReference>
<keyword evidence="7" id="KW-0735">Signal-anchor</keyword>
<dbReference type="InterPro" id="IPR031481">
    <property type="entry name" value="Glyco_tran_10_N"/>
</dbReference>
<evidence type="ECO:0000256" key="8">
    <source>
        <dbReference type="ARBA" id="ARBA00022989"/>
    </source>
</evidence>
<evidence type="ECO:0000256" key="6">
    <source>
        <dbReference type="ARBA" id="ARBA00022692"/>
    </source>
</evidence>
<evidence type="ECO:0000259" key="14">
    <source>
        <dbReference type="Pfam" id="PF00852"/>
    </source>
</evidence>
<dbReference type="GO" id="GO:0000139">
    <property type="term" value="C:Golgi membrane"/>
    <property type="evidence" value="ECO:0007669"/>
    <property type="project" value="UniProtKB-SubCell"/>
</dbReference>
<dbReference type="InterPro" id="IPR055270">
    <property type="entry name" value="Glyco_tran_10_C"/>
</dbReference>
<evidence type="ECO:0000256" key="3">
    <source>
        <dbReference type="ARBA" id="ARBA00008919"/>
    </source>
</evidence>
<dbReference type="GO" id="GO:0008417">
    <property type="term" value="F:fucosyltransferase activity"/>
    <property type="evidence" value="ECO:0007669"/>
    <property type="project" value="InterPro"/>
</dbReference>
<dbReference type="SUPFAM" id="SSF143990">
    <property type="entry name" value="YbiA-like"/>
    <property type="match status" value="1"/>
</dbReference>
<keyword evidence="18" id="KW-1185">Reference proteome</keyword>
<dbReference type="InterPro" id="IPR037238">
    <property type="entry name" value="YbiA-like_sf"/>
</dbReference>
<dbReference type="EMBL" id="JAODUP010000312">
    <property type="protein sequence ID" value="KAK2152985.1"/>
    <property type="molecule type" value="Genomic_DNA"/>
</dbReference>
<keyword evidence="8" id="KW-1133">Transmembrane helix</keyword>
<protein>
    <recommendedName>
        <fullName evidence="12">Fucosyltransferase</fullName>
        <ecNumber evidence="12">2.4.1.-</ecNumber>
    </recommendedName>
</protein>
<evidence type="ECO:0000256" key="13">
    <source>
        <dbReference type="SAM" id="MobiDB-lite"/>
    </source>
</evidence>
<feature type="domain" description="Fucosyltransferase C-terminal" evidence="14">
    <location>
        <begin position="155"/>
        <end position="316"/>
    </location>
</feature>
<proteinExistence type="inferred from homology"/>
<comment type="similarity">
    <text evidence="3 12">Belongs to the glycosyltransferase 10 family.</text>
</comment>
<sequence length="437" mass="50734">MNSGSTKIEKYLDSKTFQLIKLRRNRTKTILFWTPRLEDPYWSMPPGSIVFKGCPYNNCEFTADKERLDEADMLLFYCQELPHFPKRRYPHQLYVHITGETPINAKINGYGMYGEDINMTVSYRKDGNLFSPYFVIEPRDDPEENYTIRIPFHNRINSIAWLVSNCRPESGRDIYVKELSKYIDVDIYGKCGNNSCDDEHDENVYGSCFRKFETFYKFYLALENNICKDYYTEKLMNSFEHEIVPIVFGGADYEHDFPKGSLINIVDFPNPKDLANYLKTMTEEEYNGHLQWKAKYRIGIRLLHCTLCEFLHDSAYTRGEQILPPSYGGNYSKWWHNSCHNDLIYQLKGKGACDQASGGGEWNNHAEAHTAKHRGLHAKFSQSSYLTRVLFSTGEEILAEANPYDSVWGIGLNRYDPKSSKQKNWKGDNCLGEGSEV</sequence>
<dbReference type="SUPFAM" id="SSF53756">
    <property type="entry name" value="UDP-Glycosyltransferase/glycogen phosphorylase"/>
    <property type="match status" value="1"/>
</dbReference>
<dbReference type="AlphaFoldDB" id="A0AAD9JIU4"/>
<evidence type="ECO:0000256" key="4">
    <source>
        <dbReference type="ARBA" id="ARBA00022676"/>
    </source>
</evidence>
<dbReference type="Gene3D" id="3.40.50.11660">
    <property type="entry name" value="Glycosyl transferase family 10, C-terminal domain"/>
    <property type="match status" value="1"/>
</dbReference>
<evidence type="ECO:0000313" key="17">
    <source>
        <dbReference type="EMBL" id="KAK2152985.1"/>
    </source>
</evidence>
<dbReference type="Proteomes" id="UP001208570">
    <property type="component" value="Unassembled WGS sequence"/>
</dbReference>
<dbReference type="FunFam" id="3.40.50.11660:FF:000002">
    <property type="entry name" value="Alpha-(1,3)-fucosyltransferase"/>
    <property type="match status" value="1"/>
</dbReference>
<evidence type="ECO:0000259" key="16">
    <source>
        <dbReference type="Pfam" id="PF17039"/>
    </source>
</evidence>
<dbReference type="Pfam" id="PF00852">
    <property type="entry name" value="Glyco_transf_10"/>
    <property type="match status" value="1"/>
</dbReference>
<dbReference type="GO" id="GO:0032580">
    <property type="term" value="C:Golgi cisterna membrane"/>
    <property type="evidence" value="ECO:0007669"/>
    <property type="project" value="UniProtKB-SubCell"/>
</dbReference>
<evidence type="ECO:0000256" key="12">
    <source>
        <dbReference type="RuleBase" id="RU003832"/>
    </source>
</evidence>